<feature type="chain" id="PRO_5003701059" evidence="1">
    <location>
        <begin position="28"/>
        <end position="143"/>
    </location>
</feature>
<protein>
    <submittedName>
        <fullName evidence="2">Uncharacterized protein</fullName>
    </submittedName>
</protein>
<dbReference type="PROSITE" id="PS51257">
    <property type="entry name" value="PROKAR_LIPOPROTEIN"/>
    <property type="match status" value="1"/>
</dbReference>
<evidence type="ECO:0000256" key="1">
    <source>
        <dbReference type="SAM" id="SignalP"/>
    </source>
</evidence>
<dbReference type="Proteomes" id="UP000005551">
    <property type="component" value="Unassembled WGS sequence"/>
</dbReference>
<name>I5BUF0_9BACT</name>
<feature type="signal peptide" evidence="1">
    <location>
        <begin position="1"/>
        <end position="27"/>
    </location>
</feature>
<comment type="caution">
    <text evidence="2">The sequence shown here is derived from an EMBL/GenBank/DDBJ whole genome shotgun (WGS) entry which is preliminary data.</text>
</comment>
<dbReference type="OrthoDB" id="837120at2"/>
<dbReference type="AlphaFoldDB" id="I5BUF0"/>
<keyword evidence="1" id="KW-0732">Signal</keyword>
<dbReference type="EMBL" id="AJYA01000065">
    <property type="protein sequence ID" value="EIM73202.1"/>
    <property type="molecule type" value="Genomic_DNA"/>
</dbReference>
<keyword evidence="3" id="KW-1185">Reference proteome</keyword>
<reference evidence="2 3" key="1">
    <citation type="submission" date="2012-05" db="EMBL/GenBank/DDBJ databases">
        <title>Genome sequence of Nitritalea halalkaliphila LW7.</title>
        <authorList>
            <person name="Jangir P.K."/>
            <person name="Singh A."/>
            <person name="Shivaji S."/>
            <person name="Sharma R."/>
        </authorList>
    </citation>
    <scope>NUCLEOTIDE SEQUENCE [LARGE SCALE GENOMIC DNA]</scope>
    <source>
        <strain evidence="2 3">LW7</strain>
    </source>
</reference>
<gene>
    <name evidence="2" type="ORF">A3SI_18315</name>
</gene>
<organism evidence="2 3">
    <name type="scientific">Nitritalea halalkaliphila LW7</name>
    <dbReference type="NCBI Taxonomy" id="1189621"/>
    <lineage>
        <taxon>Bacteria</taxon>
        <taxon>Pseudomonadati</taxon>
        <taxon>Bacteroidota</taxon>
        <taxon>Cytophagia</taxon>
        <taxon>Cytophagales</taxon>
        <taxon>Cyclobacteriaceae</taxon>
        <taxon>Nitritalea</taxon>
    </lineage>
</organism>
<sequence>MKNLMTYVSLGVGAALALSSCSSSYTAMRGGETDDLYFMASDARVATQFAVQNNNPENFRALKRQADAPEMQENFSARNVNPEYLARYAAPADSADDEGAVYFDDERFDARQQPANVNVYNNFATGLLITLAEVLGASDFHHL</sequence>
<proteinExistence type="predicted"/>
<evidence type="ECO:0000313" key="2">
    <source>
        <dbReference type="EMBL" id="EIM73202.1"/>
    </source>
</evidence>
<dbReference type="RefSeq" id="WP_009057230.1">
    <property type="nucleotide sequence ID" value="NZ_AJYA01000065.1"/>
</dbReference>
<accession>I5BUF0</accession>
<evidence type="ECO:0000313" key="3">
    <source>
        <dbReference type="Proteomes" id="UP000005551"/>
    </source>
</evidence>